<protein>
    <recommendedName>
        <fullName evidence="3">Type II toxin-antitoxin system RelE/ParE family toxin</fullName>
    </recommendedName>
</protein>
<evidence type="ECO:0000313" key="1">
    <source>
        <dbReference type="EMBL" id="PRD68759.1"/>
    </source>
</evidence>
<evidence type="ECO:0000313" key="2">
    <source>
        <dbReference type="Proteomes" id="UP000238326"/>
    </source>
</evidence>
<dbReference type="Proteomes" id="UP000238326">
    <property type="component" value="Unassembled WGS sequence"/>
</dbReference>
<dbReference type="EMBL" id="PVLR01000024">
    <property type="protein sequence ID" value="PRD68759.1"/>
    <property type="molecule type" value="Genomic_DNA"/>
</dbReference>
<sequence length="138" mass="15805">MLQWKFQTYVSPTGRNDVQDAIDGYDIYGQTMFERAVMHLAVSPKKQWDEPHGKKLKNEDPLYEIRYQAFRRQERALGYFDDAAGTFVILVICNHKDKVYKPASAFNTAHTRMEQIRSGQATTAALQVDGANFPEDGQ</sequence>
<name>A0A2S9KE82_9BURK</name>
<evidence type="ECO:0008006" key="3">
    <source>
        <dbReference type="Google" id="ProtNLM"/>
    </source>
</evidence>
<accession>A0A2S9KE82</accession>
<comment type="caution">
    <text evidence="1">The sequence shown here is derived from an EMBL/GenBank/DDBJ whole genome shotgun (WGS) entry which is preliminary data.</text>
</comment>
<dbReference type="AlphaFoldDB" id="A0A2S9KE82"/>
<reference evidence="1 2" key="1">
    <citation type="submission" date="2018-03" db="EMBL/GenBank/DDBJ databases">
        <title>Comparative genomics illustrates the genes involved in a hyperalkaliphilic mechanisms of Serpentinomonas isolated from highly-alkaline calcium-rich serpentinized springs.</title>
        <authorList>
            <person name="Suzuki S."/>
            <person name="Ishii S."/>
            <person name="Walworth N."/>
            <person name="Bird L."/>
            <person name="Kuenen J.G."/>
            <person name="Nealson K.H."/>
        </authorList>
    </citation>
    <scope>NUCLEOTIDE SEQUENCE [LARGE SCALE GENOMIC DNA]</scope>
    <source>
        <strain evidence="1 2">83</strain>
    </source>
</reference>
<organism evidence="1 2">
    <name type="scientific">Malikia spinosa</name>
    <dbReference type="NCBI Taxonomy" id="86180"/>
    <lineage>
        <taxon>Bacteria</taxon>
        <taxon>Pseudomonadati</taxon>
        <taxon>Pseudomonadota</taxon>
        <taxon>Betaproteobacteria</taxon>
        <taxon>Burkholderiales</taxon>
        <taxon>Comamonadaceae</taxon>
        <taxon>Malikia</taxon>
    </lineage>
</organism>
<proteinExistence type="predicted"/>
<keyword evidence="2" id="KW-1185">Reference proteome</keyword>
<gene>
    <name evidence="1" type="ORF">C6P61_09670</name>
</gene>